<dbReference type="GO" id="GO:0038023">
    <property type="term" value="F:signaling receptor activity"/>
    <property type="evidence" value="ECO:0007669"/>
    <property type="project" value="InterPro"/>
</dbReference>
<accession>A0A3B4AD35</accession>
<evidence type="ECO:0000256" key="2">
    <source>
        <dbReference type="ARBA" id="ARBA00022475"/>
    </source>
</evidence>
<dbReference type="GO" id="GO:0009897">
    <property type="term" value="C:external side of plasma membrane"/>
    <property type="evidence" value="ECO:0007669"/>
    <property type="project" value="TreeGrafter"/>
</dbReference>
<comment type="subcellular location">
    <subcellularLocation>
        <location evidence="1">Cell membrane</location>
    </subcellularLocation>
</comment>
<proteinExistence type="predicted"/>
<dbReference type="GO" id="GO:0043235">
    <property type="term" value="C:receptor complex"/>
    <property type="evidence" value="ECO:0007669"/>
    <property type="project" value="TreeGrafter"/>
</dbReference>
<sequence>KQNIHLLYRFKLFFISVISSRMALSSLLPNPHCSSRYRVMRQCLVGKEKDAMLDNNRECQAALEVLLVSPLYGCRCKRGMKKELQCLQNYWTIHMGLIEGTNVDDASPYEPVAPVQPSEEFRLASISSGKHLADRTCNPCLNAAKDCNLNSNCKKHRSAYIATCSKEDPKGDTCNKKRCHKALRVFLDHRHFKIAR</sequence>
<dbReference type="InterPro" id="IPR003438">
    <property type="entry name" value="GDNF_rcpt"/>
</dbReference>
<dbReference type="AlphaFoldDB" id="A0A3B4AD35"/>
<evidence type="ECO:0000256" key="5">
    <source>
        <dbReference type="ARBA" id="ARBA00023180"/>
    </source>
</evidence>
<keyword evidence="9" id="KW-1185">Reference proteome</keyword>
<feature type="domain" description="GDNF/GAS1" evidence="7">
    <location>
        <begin position="140"/>
        <end position="195"/>
    </location>
</feature>
<evidence type="ECO:0000259" key="7">
    <source>
        <dbReference type="SMART" id="SM00907"/>
    </source>
</evidence>
<dbReference type="Pfam" id="PF02351">
    <property type="entry name" value="GDNF"/>
    <property type="match status" value="2"/>
</dbReference>
<evidence type="ECO:0000256" key="4">
    <source>
        <dbReference type="ARBA" id="ARBA00023136"/>
    </source>
</evidence>
<dbReference type="PANTHER" id="PTHR10269:SF4">
    <property type="entry name" value="GDNF FAMILY RECEPTOR ALPHA-2"/>
    <property type="match status" value="1"/>
</dbReference>
<evidence type="ECO:0000313" key="8">
    <source>
        <dbReference type="Ensembl" id="ENSPMGP00000014977.1"/>
    </source>
</evidence>
<dbReference type="STRING" id="409849.ENSPMGP00000014977"/>
<protein>
    <recommendedName>
        <fullName evidence="7">GDNF/GAS1 domain-containing protein</fullName>
    </recommendedName>
</protein>
<reference evidence="8" key="1">
    <citation type="submission" date="2025-08" db="UniProtKB">
        <authorList>
            <consortium name="Ensembl"/>
        </authorList>
    </citation>
    <scope>IDENTIFICATION</scope>
</reference>
<keyword evidence="3 6" id="KW-0732">Signal</keyword>
<name>A0A3B4AD35_9GOBI</name>
<dbReference type="PANTHER" id="PTHR10269">
    <property type="entry name" value="GDNF RECEPTOR ALPHA"/>
    <property type="match status" value="1"/>
</dbReference>
<evidence type="ECO:0000256" key="6">
    <source>
        <dbReference type="SAM" id="SignalP"/>
    </source>
</evidence>
<evidence type="ECO:0000313" key="9">
    <source>
        <dbReference type="Proteomes" id="UP000261520"/>
    </source>
</evidence>
<feature type="signal peptide" evidence="6">
    <location>
        <begin position="1"/>
        <end position="25"/>
    </location>
</feature>
<feature type="chain" id="PRO_5017241117" description="GDNF/GAS1 domain-containing protein" evidence="6">
    <location>
        <begin position="26"/>
        <end position="196"/>
    </location>
</feature>
<keyword evidence="5" id="KW-0325">Glycoprotein</keyword>
<dbReference type="PRINTS" id="PR01316">
    <property type="entry name" value="GDNFRECEPTOR"/>
</dbReference>
<dbReference type="Proteomes" id="UP000261520">
    <property type="component" value="Unplaced"/>
</dbReference>
<evidence type="ECO:0000256" key="1">
    <source>
        <dbReference type="ARBA" id="ARBA00004236"/>
    </source>
</evidence>
<reference evidence="8" key="2">
    <citation type="submission" date="2025-09" db="UniProtKB">
        <authorList>
            <consortium name="Ensembl"/>
        </authorList>
    </citation>
    <scope>IDENTIFICATION</scope>
</reference>
<dbReference type="GO" id="GO:0007399">
    <property type="term" value="P:nervous system development"/>
    <property type="evidence" value="ECO:0007669"/>
    <property type="project" value="TreeGrafter"/>
</dbReference>
<organism evidence="8 9">
    <name type="scientific">Periophthalmus magnuspinnatus</name>
    <dbReference type="NCBI Taxonomy" id="409849"/>
    <lineage>
        <taxon>Eukaryota</taxon>
        <taxon>Metazoa</taxon>
        <taxon>Chordata</taxon>
        <taxon>Craniata</taxon>
        <taxon>Vertebrata</taxon>
        <taxon>Euteleostomi</taxon>
        <taxon>Actinopterygii</taxon>
        <taxon>Neopterygii</taxon>
        <taxon>Teleostei</taxon>
        <taxon>Neoteleostei</taxon>
        <taxon>Acanthomorphata</taxon>
        <taxon>Gobiaria</taxon>
        <taxon>Gobiiformes</taxon>
        <taxon>Gobioidei</taxon>
        <taxon>Gobiidae</taxon>
        <taxon>Oxudercinae</taxon>
        <taxon>Periophthalmus</taxon>
    </lineage>
</organism>
<keyword evidence="4" id="KW-0472">Membrane</keyword>
<dbReference type="SMART" id="SM00907">
    <property type="entry name" value="GDNF"/>
    <property type="match status" value="2"/>
</dbReference>
<keyword evidence="2" id="KW-1003">Cell membrane</keyword>
<evidence type="ECO:0000256" key="3">
    <source>
        <dbReference type="ARBA" id="ARBA00022729"/>
    </source>
</evidence>
<feature type="domain" description="GDNF/GAS1" evidence="7">
    <location>
        <begin position="23"/>
        <end position="98"/>
    </location>
</feature>
<dbReference type="InterPro" id="IPR016017">
    <property type="entry name" value="GDNF/GAS1"/>
</dbReference>
<dbReference type="Ensembl" id="ENSPMGT00000015964.1">
    <property type="protein sequence ID" value="ENSPMGP00000014977.1"/>
    <property type="gene ID" value="ENSPMGG00000012274.1"/>
</dbReference>